<dbReference type="PANTHER" id="PTHR42695">
    <property type="entry name" value="GLUTAMINE AMIDOTRANSFERASE YLR126C-RELATED"/>
    <property type="match status" value="1"/>
</dbReference>
<proteinExistence type="predicted"/>
<reference evidence="2 3" key="1">
    <citation type="submission" date="2018-12" db="EMBL/GenBank/DDBJ databases">
        <authorList>
            <person name="Tiukova I."/>
            <person name="Dainat J."/>
        </authorList>
    </citation>
    <scope>NUCLEOTIDE SEQUENCE [LARGE SCALE GENOMIC DNA]</scope>
</reference>
<dbReference type="AlphaFoldDB" id="A0A448YEH0"/>
<dbReference type="SUPFAM" id="SSF52317">
    <property type="entry name" value="Class I glutamine amidotransferase-like"/>
    <property type="match status" value="1"/>
</dbReference>
<dbReference type="Gene3D" id="3.40.50.880">
    <property type="match status" value="1"/>
</dbReference>
<evidence type="ECO:0000313" key="2">
    <source>
        <dbReference type="EMBL" id="VEU19321.1"/>
    </source>
</evidence>
<dbReference type="EMBL" id="CAACVR010000001">
    <property type="protein sequence ID" value="VEU19321.1"/>
    <property type="molecule type" value="Genomic_DNA"/>
</dbReference>
<organism evidence="2 3">
    <name type="scientific">Brettanomyces naardenensis</name>
    <name type="common">Yeast</name>
    <dbReference type="NCBI Taxonomy" id="13370"/>
    <lineage>
        <taxon>Eukaryota</taxon>
        <taxon>Fungi</taxon>
        <taxon>Dikarya</taxon>
        <taxon>Ascomycota</taxon>
        <taxon>Saccharomycotina</taxon>
        <taxon>Pichiomycetes</taxon>
        <taxon>Pichiales</taxon>
        <taxon>Pichiaceae</taxon>
        <taxon>Brettanomyces</taxon>
    </lineage>
</organism>
<gene>
    <name evidence="2" type="ORF">BRENAR_LOCUS59</name>
</gene>
<accession>A0A448YEH0</accession>
<dbReference type="InterPro" id="IPR044992">
    <property type="entry name" value="ChyE-like"/>
</dbReference>
<dbReference type="Proteomes" id="UP000290900">
    <property type="component" value="Unassembled WGS sequence"/>
</dbReference>
<dbReference type="STRING" id="13370.A0A448YEH0"/>
<dbReference type="GO" id="GO:0005634">
    <property type="term" value="C:nucleus"/>
    <property type="evidence" value="ECO:0007669"/>
    <property type="project" value="TreeGrafter"/>
</dbReference>
<evidence type="ECO:0000259" key="1">
    <source>
        <dbReference type="Pfam" id="PF00117"/>
    </source>
</evidence>
<dbReference type="Pfam" id="PF00117">
    <property type="entry name" value="GATase"/>
    <property type="match status" value="1"/>
</dbReference>
<sequence>MRKIAILVLDTPIPGLKEKYGDFGDQGIAMLRQSKIAEKYDFVKFTTVGEFEHPSLQELKDGVYDAVYLSGSRSDSFDDSKPWIRELVAYLREIIQLQACDKSFKVKLIGVCFGHQVIGRALGLPVGRNSLGWEIGINKVVASGSFKETFDTTDFYIVEMHRDIVKSGDLPQGWNLIGSTDKCSSQGFYWANHVLSFQGHPEFSTQFTNDLVEKRYEDGGFSKEIYEDVIERGKQFRNDGANLSDVIMRFTEEEGK</sequence>
<dbReference type="PROSITE" id="PS51273">
    <property type="entry name" value="GATASE_TYPE_1"/>
    <property type="match status" value="1"/>
</dbReference>
<dbReference type="GO" id="GO:0005829">
    <property type="term" value="C:cytosol"/>
    <property type="evidence" value="ECO:0007669"/>
    <property type="project" value="TreeGrafter"/>
</dbReference>
<dbReference type="FunCoup" id="A0A448YEH0">
    <property type="interactions" value="106"/>
</dbReference>
<protein>
    <submittedName>
        <fullName evidence="2">DEKNAAC100725</fullName>
    </submittedName>
</protein>
<dbReference type="InterPro" id="IPR029062">
    <property type="entry name" value="Class_I_gatase-like"/>
</dbReference>
<dbReference type="PANTHER" id="PTHR42695:SF5">
    <property type="entry name" value="GLUTAMINE AMIDOTRANSFERASE YLR126C-RELATED"/>
    <property type="match status" value="1"/>
</dbReference>
<feature type="domain" description="Glutamine amidotransferase" evidence="1">
    <location>
        <begin position="104"/>
        <end position="206"/>
    </location>
</feature>
<keyword evidence="3" id="KW-1185">Reference proteome</keyword>
<evidence type="ECO:0000313" key="3">
    <source>
        <dbReference type="Proteomes" id="UP000290900"/>
    </source>
</evidence>
<dbReference type="CDD" id="cd01741">
    <property type="entry name" value="GATase1_1"/>
    <property type="match status" value="1"/>
</dbReference>
<dbReference type="OrthoDB" id="92161at2759"/>
<dbReference type="InParanoid" id="A0A448YEH0"/>
<dbReference type="InterPro" id="IPR017926">
    <property type="entry name" value="GATASE"/>
</dbReference>
<name>A0A448YEH0_BRENA</name>